<keyword evidence="3 4" id="KW-0808">Transferase</keyword>
<evidence type="ECO:0000256" key="5">
    <source>
        <dbReference type="RuleBase" id="RU362059"/>
    </source>
</evidence>
<dbReference type="CDD" id="cd03784">
    <property type="entry name" value="GT1_Gtf-like"/>
    <property type="match status" value="1"/>
</dbReference>
<dbReference type="InterPro" id="IPR035595">
    <property type="entry name" value="UDP_glycos_trans_CS"/>
</dbReference>
<gene>
    <name evidence="6" type="ORF">BDFB_012573</name>
</gene>
<feature type="signal peptide" evidence="5">
    <location>
        <begin position="1"/>
        <end position="18"/>
    </location>
</feature>
<keyword evidence="2 4" id="KW-0328">Glycosyltransferase</keyword>
<keyword evidence="5" id="KW-0732">Signal</keyword>
<evidence type="ECO:0000313" key="6">
    <source>
        <dbReference type="EMBL" id="RZC42904.1"/>
    </source>
</evidence>
<dbReference type="Gene3D" id="3.40.50.2000">
    <property type="entry name" value="Glycogen Phosphorylase B"/>
    <property type="match status" value="1"/>
</dbReference>
<dbReference type="EC" id="2.4.1.17" evidence="5"/>
<protein>
    <recommendedName>
        <fullName evidence="5">UDP-glucuronosyltransferase</fullName>
        <ecNumber evidence="5">2.4.1.17</ecNumber>
    </recommendedName>
</protein>
<comment type="catalytic activity">
    <reaction evidence="5">
        <text>glucuronate acceptor + UDP-alpha-D-glucuronate = acceptor beta-D-glucuronoside + UDP + H(+)</text>
        <dbReference type="Rhea" id="RHEA:21032"/>
        <dbReference type="ChEBI" id="CHEBI:15378"/>
        <dbReference type="ChEBI" id="CHEBI:58052"/>
        <dbReference type="ChEBI" id="CHEBI:58223"/>
        <dbReference type="ChEBI" id="CHEBI:132367"/>
        <dbReference type="ChEBI" id="CHEBI:132368"/>
        <dbReference type="EC" id="2.4.1.17"/>
    </reaction>
</comment>
<evidence type="ECO:0000313" key="7">
    <source>
        <dbReference type="Proteomes" id="UP000292052"/>
    </source>
</evidence>
<dbReference type="PANTHER" id="PTHR48043">
    <property type="entry name" value="EG:EG0003.4 PROTEIN-RELATED"/>
    <property type="match status" value="1"/>
</dbReference>
<dbReference type="InterPro" id="IPR050271">
    <property type="entry name" value="UDP-glycosyltransferase"/>
</dbReference>
<comment type="subcellular location">
    <subcellularLocation>
        <location evidence="5">Membrane</location>
        <topology evidence="5">Single-pass membrane protein</topology>
    </subcellularLocation>
</comment>
<reference evidence="6 7" key="1">
    <citation type="submission" date="2017-03" db="EMBL/GenBank/DDBJ databases">
        <title>Genome of the blue death feigning beetle - Asbolus verrucosus.</title>
        <authorList>
            <person name="Rider S.D."/>
        </authorList>
    </citation>
    <scope>NUCLEOTIDE SEQUENCE [LARGE SCALE GENOMIC DNA]</scope>
    <source>
        <strain evidence="6">Butters</strain>
        <tissue evidence="6">Head and leg muscle</tissue>
    </source>
</reference>
<dbReference type="Pfam" id="PF00201">
    <property type="entry name" value="UDPGT"/>
    <property type="match status" value="1"/>
</dbReference>
<dbReference type="OrthoDB" id="5835829at2759"/>
<evidence type="ECO:0000256" key="3">
    <source>
        <dbReference type="ARBA" id="ARBA00022679"/>
    </source>
</evidence>
<comment type="similarity">
    <text evidence="1 4">Belongs to the UDP-glycosyltransferase family.</text>
</comment>
<proteinExistence type="inferred from homology"/>
<dbReference type="FunFam" id="3.40.50.2000:FF:000050">
    <property type="entry name" value="UDP-glucuronosyltransferase"/>
    <property type="match status" value="1"/>
</dbReference>
<dbReference type="PANTHER" id="PTHR48043:SF159">
    <property type="entry name" value="EG:EG0003.4 PROTEIN-RELATED"/>
    <property type="match status" value="1"/>
</dbReference>
<evidence type="ECO:0000256" key="2">
    <source>
        <dbReference type="ARBA" id="ARBA00022676"/>
    </source>
</evidence>
<evidence type="ECO:0000256" key="1">
    <source>
        <dbReference type="ARBA" id="ARBA00009995"/>
    </source>
</evidence>
<dbReference type="Proteomes" id="UP000292052">
    <property type="component" value="Unassembled WGS sequence"/>
</dbReference>
<comment type="caution">
    <text evidence="6">The sequence shown here is derived from an EMBL/GenBank/DDBJ whole genome shotgun (WGS) entry which is preliminary data.</text>
</comment>
<dbReference type="GO" id="GO:0015020">
    <property type="term" value="F:glucuronosyltransferase activity"/>
    <property type="evidence" value="ECO:0007669"/>
    <property type="project" value="UniProtKB-EC"/>
</dbReference>
<dbReference type="AlphaFoldDB" id="A0A482WCU6"/>
<dbReference type="EMBL" id="QDEB01003947">
    <property type="protein sequence ID" value="RZC42904.1"/>
    <property type="molecule type" value="Genomic_DNA"/>
</dbReference>
<keyword evidence="7" id="KW-1185">Reference proteome</keyword>
<dbReference type="InterPro" id="IPR002213">
    <property type="entry name" value="UDP_glucos_trans"/>
</dbReference>
<organism evidence="6 7">
    <name type="scientific">Asbolus verrucosus</name>
    <name type="common">Desert ironclad beetle</name>
    <dbReference type="NCBI Taxonomy" id="1661398"/>
    <lineage>
        <taxon>Eukaryota</taxon>
        <taxon>Metazoa</taxon>
        <taxon>Ecdysozoa</taxon>
        <taxon>Arthropoda</taxon>
        <taxon>Hexapoda</taxon>
        <taxon>Insecta</taxon>
        <taxon>Pterygota</taxon>
        <taxon>Neoptera</taxon>
        <taxon>Endopterygota</taxon>
        <taxon>Coleoptera</taxon>
        <taxon>Polyphaga</taxon>
        <taxon>Cucujiformia</taxon>
        <taxon>Tenebrionidae</taxon>
        <taxon>Pimeliinae</taxon>
        <taxon>Asbolus</taxon>
    </lineage>
</organism>
<accession>A0A482WCU6</accession>
<evidence type="ECO:0000256" key="4">
    <source>
        <dbReference type="RuleBase" id="RU003718"/>
    </source>
</evidence>
<feature type="non-terminal residue" evidence="6">
    <location>
        <position position="484"/>
    </location>
</feature>
<sequence>MNLISFILPIILLCEVQGAKILGIFPVAGKSHYHLANSLMRGLAEKGHDVTMISPFKEKNPPPKNGTYRDIVLTNIVKSDDKGLNFFDFENMSFIIYGIFMNILGNSLTESTLSHPNVQKLLKSDEKFDVVIVEQFVNDGLKVLAYHYRAPLVSFVTFGSNAWINPLVANPAPPSYVAEQAINFDHKNFFDRLKNTVIYMFGELNRNLIFFPAQNRIVKKYFPDAPDLDVIIYNISLVLLNSHVSTNKAVPRVPNMVDIGGFHVKPPKKLPTDLQEYLDNAKEGVIYFSMGSNLQSVNMPIEKREAILKTFSKLKQKVLWKWEDDVLPGQPPNVRLGKWLPQQDILAHPNIKAFITHGGLLSLIESVYHGVPILAIPIFGDQKINAAEAVWNGFGLSLSFNEITEEKLTKSLNEILDNTRFRENMQERSKIMHDRRFHPLDDADYWIRYVIRHKGATYLRVAGLDLAWYQYLSLDVAAFIISVT</sequence>
<dbReference type="PROSITE" id="PS00375">
    <property type="entry name" value="UDPGT"/>
    <property type="match status" value="1"/>
</dbReference>
<feature type="chain" id="PRO_5019620949" description="UDP-glucuronosyltransferase" evidence="5">
    <location>
        <begin position="19"/>
        <end position="484"/>
    </location>
</feature>
<dbReference type="GO" id="GO:0016020">
    <property type="term" value="C:membrane"/>
    <property type="evidence" value="ECO:0007669"/>
    <property type="project" value="UniProtKB-SubCell"/>
</dbReference>
<name>A0A482WCU6_ASBVE</name>
<dbReference type="SUPFAM" id="SSF53756">
    <property type="entry name" value="UDP-Glycosyltransferase/glycogen phosphorylase"/>
    <property type="match status" value="1"/>
</dbReference>